<feature type="transmembrane region" description="Helical" evidence="1">
    <location>
        <begin position="223"/>
        <end position="245"/>
    </location>
</feature>
<proteinExistence type="predicted"/>
<evidence type="ECO:0000313" key="2">
    <source>
        <dbReference type="EMBL" id="KAH9501003.1"/>
    </source>
</evidence>
<evidence type="ECO:0000313" key="3">
    <source>
        <dbReference type="Proteomes" id="UP000790347"/>
    </source>
</evidence>
<reference evidence="2" key="1">
    <citation type="submission" date="2013-05" db="EMBL/GenBank/DDBJ databases">
        <authorList>
            <person name="Yim A.K.Y."/>
            <person name="Chan T.F."/>
            <person name="Ji K.M."/>
            <person name="Liu X.Y."/>
            <person name="Zhou J.W."/>
            <person name="Li R.Q."/>
            <person name="Yang K.Y."/>
            <person name="Li J."/>
            <person name="Li M."/>
            <person name="Law P.T.W."/>
            <person name="Wu Y.L."/>
            <person name="Cai Z.L."/>
            <person name="Qin H."/>
            <person name="Bao Y."/>
            <person name="Leung R.K.K."/>
            <person name="Ng P.K.S."/>
            <person name="Zou J."/>
            <person name="Zhong X.J."/>
            <person name="Ran P.X."/>
            <person name="Zhong N.S."/>
            <person name="Liu Z.G."/>
            <person name="Tsui S.K.W."/>
        </authorList>
    </citation>
    <scope>NUCLEOTIDE SEQUENCE</scope>
    <source>
        <strain evidence="2">Derf</strain>
        <tissue evidence="2">Whole organism</tissue>
    </source>
</reference>
<accession>A0A922L2Y7</accession>
<name>A0A922L2Y7_DERFA</name>
<feature type="transmembrane region" description="Helical" evidence="1">
    <location>
        <begin position="171"/>
        <end position="194"/>
    </location>
</feature>
<keyword evidence="3" id="KW-1185">Reference proteome</keyword>
<comment type="caution">
    <text evidence="2">The sequence shown here is derived from an EMBL/GenBank/DDBJ whole genome shotgun (WGS) entry which is preliminary data.</text>
</comment>
<gene>
    <name evidence="2" type="ORF">DERF_011876</name>
</gene>
<dbReference type="AlphaFoldDB" id="A0A922L2Y7"/>
<reference evidence="2" key="2">
    <citation type="journal article" date="2022" name="Res Sq">
        <title>Comparative Genomics Reveals Insights into the Divergent Evolution of Astigmatic Mites and Household Pest Adaptations.</title>
        <authorList>
            <person name="Xiong Q."/>
            <person name="Wan A.T.-Y."/>
            <person name="Liu X.-Y."/>
            <person name="Fung C.S.-H."/>
            <person name="Xiao X."/>
            <person name="Malainual N."/>
            <person name="Hou J."/>
            <person name="Wang L."/>
            <person name="Wang M."/>
            <person name="Yang K."/>
            <person name="Cui Y."/>
            <person name="Leung E."/>
            <person name="Nong W."/>
            <person name="Shin S.-K."/>
            <person name="Au S."/>
            <person name="Jeong K.Y."/>
            <person name="Chew F.T."/>
            <person name="Hui J."/>
            <person name="Leung T.F."/>
            <person name="Tungtrongchitr A."/>
            <person name="Zhong N."/>
            <person name="Liu Z."/>
            <person name="Tsui S."/>
        </authorList>
    </citation>
    <scope>NUCLEOTIDE SEQUENCE</scope>
    <source>
        <strain evidence="2">Derf</strain>
        <tissue evidence="2">Whole organism</tissue>
    </source>
</reference>
<feature type="transmembrane region" description="Helical" evidence="1">
    <location>
        <begin position="68"/>
        <end position="88"/>
    </location>
</feature>
<evidence type="ECO:0000256" key="1">
    <source>
        <dbReference type="SAM" id="Phobius"/>
    </source>
</evidence>
<feature type="transmembrane region" description="Helical" evidence="1">
    <location>
        <begin position="330"/>
        <end position="349"/>
    </location>
</feature>
<keyword evidence="1" id="KW-1133">Transmembrane helix</keyword>
<keyword evidence="1" id="KW-0472">Membrane</keyword>
<protein>
    <submittedName>
        <fullName evidence="2">Uncharacterized protein</fullName>
    </submittedName>
</protein>
<dbReference type="Proteomes" id="UP000790347">
    <property type="component" value="Unassembled WGS sequence"/>
</dbReference>
<feature type="transmembrane region" description="Helical" evidence="1">
    <location>
        <begin position="113"/>
        <end position="133"/>
    </location>
</feature>
<sequence length="435" mass="51645">MDCFRLIIKNSVAVILLKIANLIWSKTESSISEIIDSGYPYLQYLFLRFKYSWEEYEQQRIPKTFRRFYAAILISLNAWFNIIFLTIYSNTESSIWINLKDIEKIIDCERFDLLVIAFVILFGIGEYTWFCYFRQAITYKMFTHKIIYKNLHFDDTRLATNYRRYIFIHHLFIKISAHLCGAFIITGIIVAYVIDTYIVIQAYINNQITIEKLTLCFFTFPSLAIQFISISTMLLAGTFASSFFVEFLKIRMKQFYIFLKHNESSKNIPKLKFNWNCIHREYVELYDETALFDKSISFALLNMETASKILSITACVFYSRQTKMSPTNTMIMLGISLAFVYTAILYSRLVFPPKYNHHYCRLLLNRMARKSIVKYHNRHKNLIIKSNLFIQTMSDNHFGFHCGQIFFITKFQVVELFMMNLPLIILFYKKICMAK</sequence>
<organism evidence="2 3">
    <name type="scientific">Dermatophagoides farinae</name>
    <name type="common">American house dust mite</name>
    <dbReference type="NCBI Taxonomy" id="6954"/>
    <lineage>
        <taxon>Eukaryota</taxon>
        <taxon>Metazoa</taxon>
        <taxon>Ecdysozoa</taxon>
        <taxon>Arthropoda</taxon>
        <taxon>Chelicerata</taxon>
        <taxon>Arachnida</taxon>
        <taxon>Acari</taxon>
        <taxon>Acariformes</taxon>
        <taxon>Sarcoptiformes</taxon>
        <taxon>Astigmata</taxon>
        <taxon>Psoroptidia</taxon>
        <taxon>Analgoidea</taxon>
        <taxon>Pyroglyphidae</taxon>
        <taxon>Dermatophagoidinae</taxon>
        <taxon>Dermatophagoides</taxon>
    </lineage>
</organism>
<dbReference type="EMBL" id="ASGP02000006">
    <property type="protein sequence ID" value="KAH9501003.1"/>
    <property type="molecule type" value="Genomic_DNA"/>
</dbReference>
<feature type="transmembrane region" description="Helical" evidence="1">
    <location>
        <begin position="405"/>
        <end position="428"/>
    </location>
</feature>
<keyword evidence="1" id="KW-0812">Transmembrane</keyword>